<dbReference type="EMBL" id="MRZV01000470">
    <property type="protein sequence ID" value="PIK49348.1"/>
    <property type="molecule type" value="Genomic_DNA"/>
</dbReference>
<dbReference type="Proteomes" id="UP000230750">
    <property type="component" value="Unassembled WGS sequence"/>
</dbReference>
<dbReference type="InterPro" id="IPR051507">
    <property type="entry name" value="PcG_RING_finger"/>
</dbReference>
<accession>A0A2G8KN33</accession>
<gene>
    <name evidence="3" type="ORF">BSL78_13771</name>
</gene>
<keyword evidence="2" id="KW-0539">Nucleus</keyword>
<reference evidence="3 4" key="1">
    <citation type="journal article" date="2017" name="PLoS Biol.">
        <title>The sea cucumber genome provides insights into morphological evolution and visceral regeneration.</title>
        <authorList>
            <person name="Zhang X."/>
            <person name="Sun L."/>
            <person name="Yuan J."/>
            <person name="Sun Y."/>
            <person name="Gao Y."/>
            <person name="Zhang L."/>
            <person name="Li S."/>
            <person name="Dai H."/>
            <person name="Hamel J.F."/>
            <person name="Liu C."/>
            <person name="Yu Y."/>
            <person name="Liu S."/>
            <person name="Lin W."/>
            <person name="Guo K."/>
            <person name="Jin S."/>
            <person name="Xu P."/>
            <person name="Storey K.B."/>
            <person name="Huan P."/>
            <person name="Zhang T."/>
            <person name="Zhou Y."/>
            <person name="Zhang J."/>
            <person name="Lin C."/>
            <person name="Li X."/>
            <person name="Xing L."/>
            <person name="Huo D."/>
            <person name="Sun M."/>
            <person name="Wang L."/>
            <person name="Mercier A."/>
            <person name="Li F."/>
            <person name="Yang H."/>
            <person name="Xiang J."/>
        </authorList>
    </citation>
    <scope>NUCLEOTIDE SEQUENCE [LARGE SCALE GENOMIC DNA]</scope>
    <source>
        <strain evidence="3">Shaxun</strain>
        <tissue evidence="3">Muscle</tissue>
    </source>
</reference>
<dbReference type="STRING" id="307972.A0A2G8KN33"/>
<evidence type="ECO:0000313" key="4">
    <source>
        <dbReference type="Proteomes" id="UP000230750"/>
    </source>
</evidence>
<comment type="caution">
    <text evidence="3">The sequence shown here is derived from an EMBL/GenBank/DDBJ whole genome shotgun (WGS) entry which is preliminary data.</text>
</comment>
<comment type="subcellular location">
    <subcellularLocation>
        <location evidence="1">Nucleus</location>
    </subcellularLocation>
</comment>
<name>A0A2G8KN33_STIJA</name>
<evidence type="ECO:0000256" key="2">
    <source>
        <dbReference type="ARBA" id="ARBA00023242"/>
    </source>
</evidence>
<dbReference type="PANTHER" id="PTHR45893">
    <property type="entry name" value="POLYCOMB GROUP RING FINGER PROTEIN"/>
    <property type="match status" value="1"/>
</dbReference>
<dbReference type="Gene3D" id="3.10.20.90">
    <property type="entry name" value="Phosphatidylinositol 3-kinase Catalytic Subunit, Chain A, domain 1"/>
    <property type="match status" value="1"/>
</dbReference>
<keyword evidence="4" id="KW-1185">Reference proteome</keyword>
<dbReference type="OrthoDB" id="1305878at2759"/>
<dbReference type="AlphaFoldDB" id="A0A2G8KN33"/>
<proteinExistence type="predicted"/>
<protein>
    <submittedName>
        <fullName evidence="3">Polycomb group RING finger protein 3</fullName>
    </submittedName>
</protein>
<evidence type="ECO:0000256" key="1">
    <source>
        <dbReference type="ARBA" id="ARBA00004123"/>
    </source>
</evidence>
<sequence>MSPLGGQMARCKIKMAQVPSLLQVYDFELFRFDTLKLTPLGVEEQEEGILCRKERYTAASVVPRFAGVSFDRSFTPLALFFKFPKDEDTKKNEEIRKDDNDYHRNDEQVKICLECCNSQLSQLRKKYIRISSQATVMHVKKFIAKKLRIELNKVGLKCYCSINLIDHVW</sequence>
<dbReference type="GO" id="GO:0005634">
    <property type="term" value="C:nucleus"/>
    <property type="evidence" value="ECO:0007669"/>
    <property type="project" value="UniProtKB-SubCell"/>
</dbReference>
<organism evidence="3 4">
    <name type="scientific">Stichopus japonicus</name>
    <name type="common">Sea cucumber</name>
    <dbReference type="NCBI Taxonomy" id="307972"/>
    <lineage>
        <taxon>Eukaryota</taxon>
        <taxon>Metazoa</taxon>
        <taxon>Echinodermata</taxon>
        <taxon>Eleutherozoa</taxon>
        <taxon>Echinozoa</taxon>
        <taxon>Holothuroidea</taxon>
        <taxon>Aspidochirotacea</taxon>
        <taxon>Aspidochirotida</taxon>
        <taxon>Stichopodidae</taxon>
        <taxon>Apostichopus</taxon>
    </lineage>
</organism>
<evidence type="ECO:0000313" key="3">
    <source>
        <dbReference type="EMBL" id="PIK49348.1"/>
    </source>
</evidence>